<comment type="caution">
    <text evidence="1">The sequence shown here is derived from an EMBL/GenBank/DDBJ whole genome shotgun (WGS) entry which is preliminary data.</text>
</comment>
<protein>
    <submittedName>
        <fullName evidence="1">2-oxoisovalerate dehydrogenase E1 component subunit beta</fullName>
    </submittedName>
</protein>
<reference evidence="1" key="1">
    <citation type="submission" date="2013-08" db="EMBL/GenBank/DDBJ databases">
        <authorList>
            <person name="Mendez C."/>
            <person name="Richter M."/>
            <person name="Ferrer M."/>
            <person name="Sanchez J."/>
        </authorList>
    </citation>
    <scope>NUCLEOTIDE SEQUENCE</scope>
</reference>
<feature type="non-terminal residue" evidence="1">
    <location>
        <position position="49"/>
    </location>
</feature>
<organism evidence="1">
    <name type="scientific">mine drainage metagenome</name>
    <dbReference type="NCBI Taxonomy" id="410659"/>
    <lineage>
        <taxon>unclassified sequences</taxon>
        <taxon>metagenomes</taxon>
        <taxon>ecological metagenomes</taxon>
    </lineage>
</organism>
<accession>T1AKQ0</accession>
<sequence length="49" mass="5607">MSEIMFLVEQAAEGGYIARALVESILTEADDIESLHQQVRDTVRCYFEE</sequence>
<reference evidence="1" key="2">
    <citation type="journal article" date="2014" name="ISME J.">
        <title>Microbial stratification in low pH oxic and suboxic macroscopic growths along an acid mine drainage.</title>
        <authorList>
            <person name="Mendez-Garcia C."/>
            <person name="Mesa V."/>
            <person name="Sprenger R.R."/>
            <person name="Richter M."/>
            <person name="Diez M.S."/>
            <person name="Solano J."/>
            <person name="Bargiela R."/>
            <person name="Golyshina O.V."/>
            <person name="Manteca A."/>
            <person name="Ramos J.L."/>
            <person name="Gallego J.R."/>
            <person name="Llorente I."/>
            <person name="Martins Dos Santos V.A."/>
            <person name="Jensen O.N."/>
            <person name="Pelaez A.I."/>
            <person name="Sanchez J."/>
            <person name="Ferrer M."/>
        </authorList>
    </citation>
    <scope>NUCLEOTIDE SEQUENCE</scope>
</reference>
<dbReference type="EMBL" id="AUZZ01007722">
    <property type="protein sequence ID" value="EQD41344.1"/>
    <property type="molecule type" value="Genomic_DNA"/>
</dbReference>
<evidence type="ECO:0000313" key="1">
    <source>
        <dbReference type="EMBL" id="EQD41344.1"/>
    </source>
</evidence>
<name>T1AKQ0_9ZZZZ</name>
<proteinExistence type="predicted"/>
<gene>
    <name evidence="1" type="ORF">B2A_10725</name>
</gene>
<dbReference type="AlphaFoldDB" id="T1AKQ0"/>